<accession>A0AAC8YZD5</accession>
<dbReference type="AlphaFoldDB" id="A0AAC8YZD5"/>
<keyword evidence="1" id="KW-0645">Protease</keyword>
<organism evidence="7 8">
    <name type="scientific">Sphingopyxis macrogoltabida</name>
    <name type="common">Sphingomonas macrogoltabidus</name>
    <dbReference type="NCBI Taxonomy" id="33050"/>
    <lineage>
        <taxon>Bacteria</taxon>
        <taxon>Pseudomonadati</taxon>
        <taxon>Pseudomonadota</taxon>
        <taxon>Alphaproteobacteria</taxon>
        <taxon>Sphingomonadales</taxon>
        <taxon>Sphingomonadaceae</taxon>
        <taxon>Sphingopyxis</taxon>
    </lineage>
</organism>
<gene>
    <name evidence="7" type="ORF">ATM17_08060</name>
</gene>
<dbReference type="GO" id="GO:0008233">
    <property type="term" value="F:peptidase activity"/>
    <property type="evidence" value="ECO:0007669"/>
    <property type="project" value="UniProtKB-KW"/>
</dbReference>
<dbReference type="GO" id="GO:0006508">
    <property type="term" value="P:proteolysis"/>
    <property type="evidence" value="ECO:0007669"/>
    <property type="project" value="UniProtKB-KW"/>
</dbReference>
<dbReference type="FunFam" id="3.60.20.30:FF:000001">
    <property type="entry name" value="Isoaspartyl peptidase/L-asparaginase"/>
    <property type="match status" value="1"/>
</dbReference>
<evidence type="ECO:0000256" key="2">
    <source>
        <dbReference type="ARBA" id="ARBA00022801"/>
    </source>
</evidence>
<dbReference type="InterPro" id="IPR029055">
    <property type="entry name" value="Ntn_hydrolases_N"/>
</dbReference>
<dbReference type="Gene3D" id="3.60.20.30">
    <property type="entry name" value="(Glycosyl)asparaginase"/>
    <property type="match status" value="1"/>
</dbReference>
<name>A0AAC8YZD5_SPHMC</name>
<keyword evidence="8" id="KW-1185">Reference proteome</keyword>
<reference evidence="8" key="1">
    <citation type="submission" date="2015-11" db="EMBL/GenBank/DDBJ databases">
        <title>Complete genome sequence of a polyethylene-glycol degrader Sphingopyxis macrogoltabida 203N (NBRC 111659).</title>
        <authorList>
            <person name="Yoshiyuki O."/>
            <person name="Shouta N."/>
            <person name="Nagata Y."/>
            <person name="Numata M."/>
            <person name="Tsuchikane K."/>
            <person name="Hosoyama A."/>
            <person name="Yamazoe A."/>
            <person name="Tsuda M."/>
            <person name="Fujita N."/>
            <person name="Kawai F."/>
        </authorList>
    </citation>
    <scope>NUCLEOTIDE SEQUENCE [LARGE SCALE GENOMIC DNA]</scope>
    <source>
        <strain evidence="8">203N</strain>
    </source>
</reference>
<evidence type="ECO:0000256" key="5">
    <source>
        <dbReference type="PIRSR" id="PIRSR600246-1"/>
    </source>
</evidence>
<dbReference type="InterPro" id="IPR000246">
    <property type="entry name" value="Peptidase_T2"/>
</dbReference>
<evidence type="ECO:0000256" key="3">
    <source>
        <dbReference type="ARBA" id="ARBA00022813"/>
    </source>
</evidence>
<protein>
    <recommendedName>
        <fullName evidence="4">Isoaspartyl peptidase</fullName>
    </recommendedName>
</protein>
<dbReference type="RefSeq" id="WP_054728050.1">
    <property type="nucleotide sequence ID" value="NZ_CP009429.1"/>
</dbReference>
<evidence type="ECO:0000256" key="6">
    <source>
        <dbReference type="PIRSR" id="PIRSR600246-3"/>
    </source>
</evidence>
<sequence length="287" mass="29034">MADGRWAITVHGGACRIPAALEAPRREGCVAALEAGRMILERGGSALDAVKTAVCLLEDDPLFNAGRGSVANADGEVEMDAGIMDGATLDVGAVACVRFLYNPVEAAHAMLREPSVLLVGAGAEAFARSSGIAESMEAMRPATAGESDHDTVGCVARDRAGHVAAATSTGGLAGTLAGRVGDAPLPGCGFYAEDGIGAVSLSGDGEAIARTLLAARVMRALETTGASAAATTIYEPMARLGAEAGVILLDRDGAIGIAHNSPHFAAAYAREGMSAVSDIVWKDHHAL</sequence>
<keyword evidence="3" id="KW-0068">Autocatalytic cleavage</keyword>
<feature type="site" description="Cleavage; by autolysis" evidence="6">
    <location>
        <begin position="150"/>
        <end position="151"/>
    </location>
</feature>
<evidence type="ECO:0000256" key="4">
    <source>
        <dbReference type="ARBA" id="ARBA00069124"/>
    </source>
</evidence>
<dbReference type="Proteomes" id="UP000076088">
    <property type="component" value="Chromosome"/>
</dbReference>
<evidence type="ECO:0000313" key="8">
    <source>
        <dbReference type="Proteomes" id="UP000076088"/>
    </source>
</evidence>
<evidence type="ECO:0000256" key="1">
    <source>
        <dbReference type="ARBA" id="ARBA00022670"/>
    </source>
</evidence>
<dbReference type="GO" id="GO:0016811">
    <property type="term" value="F:hydrolase activity, acting on carbon-nitrogen (but not peptide) bonds, in linear amides"/>
    <property type="evidence" value="ECO:0007669"/>
    <property type="project" value="UniProtKB-ARBA"/>
</dbReference>
<dbReference type="PANTHER" id="PTHR10188">
    <property type="entry name" value="L-ASPARAGINASE"/>
    <property type="match status" value="1"/>
</dbReference>
<dbReference type="CDD" id="cd04512">
    <property type="entry name" value="Ntn_Asparaginase_2_like"/>
    <property type="match status" value="1"/>
</dbReference>
<dbReference type="SUPFAM" id="SSF56235">
    <property type="entry name" value="N-terminal nucleophile aminohydrolases (Ntn hydrolases)"/>
    <property type="match status" value="1"/>
</dbReference>
<reference evidence="7 8" key="2">
    <citation type="journal article" date="2016" name="Genome Announc.">
        <title>Complete Genome Sequence of Sphingopyxis macrogoltabida Strain 203N (NBRC 111659), a Polyethylene Glycol Degrader.</title>
        <authorList>
            <person name="Ohtsubo Y."/>
            <person name="Nonoyama S."/>
            <person name="Nagata Y."/>
            <person name="Numata M."/>
            <person name="Tsuchikane K."/>
            <person name="Hosoyama A."/>
            <person name="Yamazoe A."/>
            <person name="Tsuda M."/>
            <person name="Fujita N."/>
            <person name="Kawai F."/>
        </authorList>
    </citation>
    <scope>NUCLEOTIDE SEQUENCE [LARGE SCALE GENOMIC DNA]</scope>
    <source>
        <strain evidence="7 8">203N</strain>
    </source>
</reference>
<feature type="active site" description="Nucleophile" evidence="5">
    <location>
        <position position="151"/>
    </location>
</feature>
<keyword evidence="2" id="KW-0378">Hydrolase</keyword>
<dbReference type="Pfam" id="PF01112">
    <property type="entry name" value="Asparaginase_2"/>
    <property type="match status" value="2"/>
</dbReference>
<dbReference type="KEGG" id="smaz:LH19_11825"/>
<evidence type="ECO:0000313" key="7">
    <source>
        <dbReference type="EMBL" id="AMU88994.1"/>
    </source>
</evidence>
<dbReference type="GO" id="GO:0005737">
    <property type="term" value="C:cytoplasm"/>
    <property type="evidence" value="ECO:0007669"/>
    <property type="project" value="TreeGrafter"/>
</dbReference>
<proteinExistence type="predicted"/>
<dbReference type="EMBL" id="CP013344">
    <property type="protein sequence ID" value="AMU88994.1"/>
    <property type="molecule type" value="Genomic_DNA"/>
</dbReference>
<dbReference type="PANTHER" id="PTHR10188:SF6">
    <property type="entry name" value="N(4)-(BETA-N-ACETYLGLUCOSAMINYL)-L-ASPARAGINASE"/>
    <property type="match status" value="1"/>
</dbReference>